<sequence>MFKHAVKGCGGISLLLLAASIQAATPNAPVISWMATDYTLQNGSVQVPVRWDMWWGTNGNKWYLAKNDSAVFNGSLSINGQNAQNGSTSLLITQPGSYQLQVTLCQVNGATEECAQSGITTINVSGNAGTDPVDPDPIDPDPIDPDPVDPDPVDPGPIDPTAPAKPAFGWSENSVTLTGASVSLNLAWNMWWGNNGNLWQLKQNGTVVHSASLSSASPAAQSGSHSVNFTSTGSYDFVISLCQQSSDALLCTDSDVKTVNVVSGSGGGANGGGDGSFDPWTDLDMTAWPHPLKQNNVAYNNTTGKKVGAYFVEWGVYGRAFNAADIPAQNLTHIYYGFIPLCGDNPSLQAANPQGYAALNSQCAGKPDYSVVVHDKFAALEKGYPGDVWDQPIRGIFAELYRLKQAHPHIKILPSVGGWTLSDPLYQVGVDPAARAVFIDSIIDFIRTYDFFDGIDIDWEFPGGGGATPELGSALDGAGFATLMQELRAALDALEVETGREYELAAAMSGGVEKLSVVDWEDAAPHMDYINLMTYDYYGAWNGVLGHQTGLYPSPNSPIVGFSADEAVQYLLNRGVPAGKIALGAAMYGRGWQNVSDTTGGNPFTGTGGDGITGGWERGIMDYKKIEADFMGGPDASGVNGFTVGWDDTAKASYVWNPTTNTLISIDTKRSVREKGAYILQHQLGGIFAWEIDADNGHILNAMHEGLGHPQQ</sequence>
<dbReference type="SUPFAM" id="SSF81296">
    <property type="entry name" value="E set domains"/>
    <property type="match status" value="2"/>
</dbReference>
<keyword evidence="6 8" id="KW-0326">Glycosidase</keyword>
<dbReference type="InterPro" id="IPR029070">
    <property type="entry name" value="Chitinase_insertion_sf"/>
</dbReference>
<feature type="signal peptide" evidence="10">
    <location>
        <begin position="1"/>
        <end position="23"/>
    </location>
</feature>
<proteinExistence type="inferred from homology"/>
<dbReference type="InterPro" id="IPR017853">
    <property type="entry name" value="GH"/>
</dbReference>
<dbReference type="InterPro" id="IPR001579">
    <property type="entry name" value="Glyco_hydro_18_chit_AS"/>
</dbReference>
<dbReference type="PANTHER" id="PTHR11177">
    <property type="entry name" value="CHITINASE"/>
    <property type="match status" value="1"/>
</dbReference>
<comment type="caution">
    <text evidence="12">The sequence shown here is derived from an EMBL/GenBank/DDBJ whole genome shotgun (WGS) entry which is preliminary data.</text>
</comment>
<keyword evidence="10" id="KW-0732">Signal</keyword>
<dbReference type="SUPFAM" id="SSF54556">
    <property type="entry name" value="Chitinase insertion domain"/>
    <property type="match status" value="1"/>
</dbReference>
<dbReference type="Proteomes" id="UP001231109">
    <property type="component" value="Unassembled WGS sequence"/>
</dbReference>
<evidence type="ECO:0000256" key="3">
    <source>
        <dbReference type="ARBA" id="ARBA00012729"/>
    </source>
</evidence>
<dbReference type="InterPro" id="IPR001223">
    <property type="entry name" value="Glyco_hydro18_cat"/>
</dbReference>
<dbReference type="RefSeq" id="WP_305974930.1">
    <property type="nucleotide sequence ID" value="NZ_JAPJDZ010000013.1"/>
</dbReference>
<comment type="catalytic activity">
    <reaction evidence="1">
        <text>Random endo-hydrolysis of N-acetyl-beta-D-glucosaminide (1-&gt;4)-beta-linkages in chitin and chitodextrins.</text>
        <dbReference type="EC" id="3.2.1.14"/>
    </reaction>
</comment>
<evidence type="ECO:0000256" key="4">
    <source>
        <dbReference type="ARBA" id="ARBA00022801"/>
    </source>
</evidence>
<keyword evidence="4 8" id="KW-0378">Hydrolase</keyword>
<dbReference type="Pfam" id="PF00704">
    <property type="entry name" value="Glyco_hydro_18"/>
    <property type="match status" value="1"/>
</dbReference>
<evidence type="ECO:0000313" key="13">
    <source>
        <dbReference type="Proteomes" id="UP001231109"/>
    </source>
</evidence>
<protein>
    <recommendedName>
        <fullName evidence="3">chitinase</fullName>
        <ecNumber evidence="3">3.2.1.14</ecNumber>
    </recommendedName>
</protein>
<dbReference type="InterPro" id="IPR013783">
    <property type="entry name" value="Ig-like_fold"/>
</dbReference>
<dbReference type="PROSITE" id="PS01095">
    <property type="entry name" value="GH18_1"/>
    <property type="match status" value="1"/>
</dbReference>
<dbReference type="Gene3D" id="2.60.40.10">
    <property type="entry name" value="Immunoglobulins"/>
    <property type="match status" value="2"/>
</dbReference>
<accession>A0ABT9HXD3</accession>
<dbReference type="EMBL" id="JAPJDZ010000013">
    <property type="protein sequence ID" value="MDP5135793.1"/>
    <property type="molecule type" value="Genomic_DNA"/>
</dbReference>
<name>A0ABT9HXD3_9GAMM</name>
<evidence type="ECO:0000256" key="1">
    <source>
        <dbReference type="ARBA" id="ARBA00000822"/>
    </source>
</evidence>
<dbReference type="CDD" id="cd06548">
    <property type="entry name" value="GH18_chitinase"/>
    <property type="match status" value="1"/>
</dbReference>
<dbReference type="SUPFAM" id="SSF51445">
    <property type="entry name" value="(Trans)glycosidases"/>
    <property type="match status" value="1"/>
</dbReference>
<dbReference type="InterPro" id="IPR050314">
    <property type="entry name" value="Glycosyl_Hydrlase_18"/>
</dbReference>
<keyword evidence="7" id="KW-0119">Carbohydrate metabolism</keyword>
<dbReference type="InterPro" id="IPR011583">
    <property type="entry name" value="Chitinase_II/V-like_cat"/>
</dbReference>
<evidence type="ECO:0000256" key="5">
    <source>
        <dbReference type="ARBA" id="ARBA00023024"/>
    </source>
</evidence>
<dbReference type="SMART" id="SM00636">
    <property type="entry name" value="Glyco_18"/>
    <property type="match status" value="1"/>
</dbReference>
<dbReference type="Gene3D" id="3.10.50.10">
    <property type="match status" value="1"/>
</dbReference>
<evidence type="ECO:0000256" key="9">
    <source>
        <dbReference type="SAM" id="MobiDB-lite"/>
    </source>
</evidence>
<evidence type="ECO:0000256" key="2">
    <source>
        <dbReference type="ARBA" id="ARBA00009121"/>
    </source>
</evidence>
<comment type="similarity">
    <text evidence="2">Belongs to the glycosyl hydrolase 18 family. Chitinase class II subfamily.</text>
</comment>
<dbReference type="PANTHER" id="PTHR11177:SF317">
    <property type="entry name" value="CHITINASE 12-RELATED"/>
    <property type="match status" value="1"/>
</dbReference>
<dbReference type="InterPro" id="IPR013540">
    <property type="entry name" value="ChitinaseA_N"/>
</dbReference>
<keyword evidence="13" id="KW-1185">Reference proteome</keyword>
<evidence type="ECO:0000313" key="12">
    <source>
        <dbReference type="EMBL" id="MDP5135793.1"/>
    </source>
</evidence>
<dbReference type="EC" id="3.2.1.14" evidence="3"/>
<keyword evidence="5" id="KW-0146">Chitin degradation</keyword>
<gene>
    <name evidence="12" type="ORF">ORJ04_07510</name>
</gene>
<dbReference type="GO" id="GO:0016787">
    <property type="term" value="F:hydrolase activity"/>
    <property type="evidence" value="ECO:0007669"/>
    <property type="project" value="UniProtKB-KW"/>
</dbReference>
<keyword evidence="7" id="KW-0624">Polysaccharide degradation</keyword>
<evidence type="ECO:0000256" key="10">
    <source>
        <dbReference type="SAM" id="SignalP"/>
    </source>
</evidence>
<dbReference type="InterPro" id="IPR014756">
    <property type="entry name" value="Ig_E-set"/>
</dbReference>
<evidence type="ECO:0000256" key="7">
    <source>
        <dbReference type="ARBA" id="ARBA00023326"/>
    </source>
</evidence>
<dbReference type="Pfam" id="PF08329">
    <property type="entry name" value="ChitinaseA_N"/>
    <property type="match status" value="2"/>
</dbReference>
<feature type="region of interest" description="Disordered" evidence="9">
    <location>
        <begin position="122"/>
        <end position="163"/>
    </location>
</feature>
<evidence type="ECO:0000256" key="6">
    <source>
        <dbReference type="ARBA" id="ARBA00023295"/>
    </source>
</evidence>
<feature type="chain" id="PRO_5045175639" description="chitinase" evidence="10">
    <location>
        <begin position="24"/>
        <end position="712"/>
    </location>
</feature>
<feature type="compositionally biased region" description="Acidic residues" evidence="9">
    <location>
        <begin position="133"/>
        <end position="152"/>
    </location>
</feature>
<evidence type="ECO:0000259" key="11">
    <source>
        <dbReference type="PROSITE" id="PS51910"/>
    </source>
</evidence>
<reference evidence="12 13" key="1">
    <citation type="submission" date="2022-11" db="EMBL/GenBank/DDBJ databases">
        <title>Viruses from the air-sea interface of a natural surface slick.</title>
        <authorList>
            <person name="Rahlff J."/>
            <person name="Holmfeldt K."/>
        </authorList>
    </citation>
    <scope>NUCLEOTIDE SEQUENCE [LARGE SCALE GENOMIC DNA]</scope>
    <source>
        <strain evidence="12 13">SMS4</strain>
    </source>
</reference>
<dbReference type="PROSITE" id="PS51910">
    <property type="entry name" value="GH18_2"/>
    <property type="match status" value="1"/>
</dbReference>
<feature type="domain" description="GH18" evidence="11">
    <location>
        <begin position="305"/>
        <end position="710"/>
    </location>
</feature>
<dbReference type="Gene3D" id="3.20.20.80">
    <property type="entry name" value="Glycosidases"/>
    <property type="match status" value="1"/>
</dbReference>
<evidence type="ECO:0000256" key="8">
    <source>
        <dbReference type="RuleBase" id="RU000489"/>
    </source>
</evidence>
<organism evidence="12 13">
    <name type="scientific">Rheinheimera baltica</name>
    <dbReference type="NCBI Taxonomy" id="67576"/>
    <lineage>
        <taxon>Bacteria</taxon>
        <taxon>Pseudomonadati</taxon>
        <taxon>Pseudomonadota</taxon>
        <taxon>Gammaproteobacteria</taxon>
        <taxon>Chromatiales</taxon>
        <taxon>Chromatiaceae</taxon>
        <taxon>Rheinheimera</taxon>
    </lineage>
</organism>